<dbReference type="GO" id="GO:0046872">
    <property type="term" value="F:metal ion binding"/>
    <property type="evidence" value="ECO:0007669"/>
    <property type="project" value="UniProtKB-KW"/>
</dbReference>
<evidence type="ECO:0000256" key="7">
    <source>
        <dbReference type="ARBA" id="ARBA00022723"/>
    </source>
</evidence>
<keyword evidence="11" id="KW-1185">Reference proteome</keyword>
<sequence>MDPRVREHAEIIVDHSVDVQKGDNVRISAPPIAQDLVVAIHELLGERGAHPSLSASNSAASRAYRRAVDPEDLECPSHVLAAAEETDVFISIRASENTYETSDVDPEVTAAFGQAYKPIQDEVMGKRWVGTQYPAPGNAQDAEMSTEAYEEFVWDAITRDWDAQREFQQQLVEILDPADEVHIVSGDTTDVTMSVAGNPTLNDYAEKNLPGGEVFTAPVPDSVEGEVLFDKPLMAQGREITDVYLEFENGEVVSHTAEKNEDVLSTVLETDDGARRLGELGIGMNRDITEFTYNMLFDEKMGDTVHMAVGRAYEETVGEGNERNDSSVHMDMIVDMSEDSFIEVDGDVVQRDGAFVFEDGFEG</sequence>
<evidence type="ECO:0000256" key="1">
    <source>
        <dbReference type="ARBA" id="ARBA00001941"/>
    </source>
</evidence>
<protein>
    <submittedName>
        <fullName evidence="10">Aminopeptidase</fullName>
    </submittedName>
</protein>
<evidence type="ECO:0000256" key="6">
    <source>
        <dbReference type="ARBA" id="ARBA00022670"/>
    </source>
</evidence>
<dbReference type="EMBL" id="CP100355">
    <property type="protein sequence ID" value="UTF52981.1"/>
    <property type="molecule type" value="Genomic_DNA"/>
</dbReference>
<evidence type="ECO:0000256" key="4">
    <source>
        <dbReference type="ARBA" id="ARBA00008236"/>
    </source>
</evidence>
<comment type="cofactor">
    <cofactor evidence="2">
        <name>Mg(2+)</name>
        <dbReference type="ChEBI" id="CHEBI:18420"/>
    </cofactor>
</comment>
<dbReference type="GeneID" id="73291286"/>
<evidence type="ECO:0000313" key="10">
    <source>
        <dbReference type="EMBL" id="UTF52981.1"/>
    </source>
</evidence>
<keyword evidence="9" id="KW-0482">Metalloprotease</keyword>
<keyword evidence="7" id="KW-0479">Metal-binding</keyword>
<name>A0A9E7N8Z5_9EURY</name>
<dbReference type="KEGG" id="sawl:NGM29_14530"/>
<evidence type="ECO:0000256" key="5">
    <source>
        <dbReference type="ARBA" id="ARBA00022438"/>
    </source>
</evidence>
<dbReference type="InterPro" id="IPR052170">
    <property type="entry name" value="M29_Exopeptidase"/>
</dbReference>
<comment type="similarity">
    <text evidence="4">Belongs to the peptidase M29 family.</text>
</comment>
<evidence type="ECO:0000256" key="9">
    <source>
        <dbReference type="ARBA" id="ARBA00023049"/>
    </source>
</evidence>
<evidence type="ECO:0000256" key="8">
    <source>
        <dbReference type="ARBA" id="ARBA00022801"/>
    </source>
</evidence>
<dbReference type="GO" id="GO:0006508">
    <property type="term" value="P:proteolysis"/>
    <property type="evidence" value="ECO:0007669"/>
    <property type="project" value="UniProtKB-KW"/>
</dbReference>
<comment type="cofactor">
    <cofactor evidence="1">
        <name>Co(2+)</name>
        <dbReference type="ChEBI" id="CHEBI:48828"/>
    </cofactor>
</comment>
<reference evidence="10" key="1">
    <citation type="submission" date="2022-06" db="EMBL/GenBank/DDBJ databases">
        <title>Diverse halophilic archaea isolated from saline environments.</title>
        <authorList>
            <person name="Cui H.-L."/>
        </authorList>
    </citation>
    <scope>NUCLEOTIDE SEQUENCE</scope>
    <source>
        <strain evidence="10">WLHS1</strain>
    </source>
</reference>
<gene>
    <name evidence="10" type="ORF">NGM29_14530</name>
</gene>
<dbReference type="PANTHER" id="PTHR34448">
    <property type="entry name" value="AMINOPEPTIDASE"/>
    <property type="match status" value="1"/>
</dbReference>
<evidence type="ECO:0000256" key="3">
    <source>
        <dbReference type="ARBA" id="ARBA00001947"/>
    </source>
</evidence>
<dbReference type="InterPro" id="IPR000787">
    <property type="entry name" value="Peptidase_M29"/>
</dbReference>
<dbReference type="RefSeq" id="WP_254157097.1">
    <property type="nucleotide sequence ID" value="NZ_CP100355.1"/>
</dbReference>
<dbReference type="SUPFAM" id="SSF144052">
    <property type="entry name" value="Thermophilic metalloprotease-like"/>
    <property type="match status" value="1"/>
</dbReference>
<dbReference type="Pfam" id="PF02073">
    <property type="entry name" value="Peptidase_M29"/>
    <property type="match status" value="1"/>
</dbReference>
<keyword evidence="5 10" id="KW-0031">Aminopeptidase</keyword>
<comment type="cofactor">
    <cofactor evidence="3">
        <name>Zn(2+)</name>
        <dbReference type="ChEBI" id="CHEBI:29105"/>
    </cofactor>
</comment>
<dbReference type="AlphaFoldDB" id="A0A9E7N8Z5"/>
<evidence type="ECO:0000256" key="2">
    <source>
        <dbReference type="ARBA" id="ARBA00001946"/>
    </source>
</evidence>
<dbReference type="Proteomes" id="UP001056855">
    <property type="component" value="Chromosome"/>
</dbReference>
<keyword evidence="8" id="KW-0378">Hydrolase</keyword>
<keyword evidence="6" id="KW-0645">Protease</keyword>
<dbReference type="Gene3D" id="3.40.1830.10">
    <property type="entry name" value="Thermophilic metalloprotease (M29)"/>
    <property type="match status" value="1"/>
</dbReference>
<evidence type="ECO:0000313" key="11">
    <source>
        <dbReference type="Proteomes" id="UP001056855"/>
    </source>
</evidence>
<proteinExistence type="inferred from homology"/>
<dbReference type="InterPro" id="IPR035097">
    <property type="entry name" value="M29_N-terminal"/>
</dbReference>
<dbReference type="GO" id="GO:0008237">
    <property type="term" value="F:metallopeptidase activity"/>
    <property type="evidence" value="ECO:0007669"/>
    <property type="project" value="UniProtKB-KW"/>
</dbReference>
<accession>A0A9E7N8Z5</accession>
<dbReference type="GO" id="GO:0004177">
    <property type="term" value="F:aminopeptidase activity"/>
    <property type="evidence" value="ECO:0007669"/>
    <property type="project" value="UniProtKB-KW"/>
</dbReference>
<dbReference type="PANTHER" id="PTHR34448:SF1">
    <property type="entry name" value="BLL6088 PROTEIN"/>
    <property type="match status" value="1"/>
</dbReference>
<organism evidence="10 11">
    <name type="scientific">Natronosalvus rutilus</name>
    <dbReference type="NCBI Taxonomy" id="2953753"/>
    <lineage>
        <taxon>Archaea</taxon>
        <taxon>Methanobacteriati</taxon>
        <taxon>Methanobacteriota</taxon>
        <taxon>Stenosarchaea group</taxon>
        <taxon>Halobacteria</taxon>
        <taxon>Halobacteriales</taxon>
        <taxon>Natrialbaceae</taxon>
        <taxon>Natronosalvus</taxon>
    </lineage>
</organism>